<organism evidence="3 4">
    <name type="scientific">Halopenitus salinus</name>
    <dbReference type="NCBI Taxonomy" id="1198295"/>
    <lineage>
        <taxon>Archaea</taxon>
        <taxon>Methanobacteriati</taxon>
        <taxon>Methanobacteriota</taxon>
        <taxon>Stenosarchaea group</taxon>
        <taxon>Halobacteria</taxon>
        <taxon>Halobacteriales</taxon>
        <taxon>Haloferacaceae</taxon>
        <taxon>Halopenitus</taxon>
    </lineage>
</organism>
<evidence type="ECO:0000313" key="4">
    <source>
        <dbReference type="Proteomes" id="UP001596296"/>
    </source>
</evidence>
<keyword evidence="2" id="KW-1133">Transmembrane helix</keyword>
<evidence type="ECO:0000256" key="1">
    <source>
        <dbReference type="SAM" id="MobiDB-lite"/>
    </source>
</evidence>
<evidence type="ECO:0000313" key="3">
    <source>
        <dbReference type="EMBL" id="MFC6891650.1"/>
    </source>
</evidence>
<gene>
    <name evidence="3" type="ORF">ACFQE9_03325</name>
</gene>
<reference evidence="3 4" key="1">
    <citation type="journal article" date="2019" name="Int. J. Syst. Evol. Microbiol.">
        <title>The Global Catalogue of Microorganisms (GCM) 10K type strain sequencing project: providing services to taxonomists for standard genome sequencing and annotation.</title>
        <authorList>
            <consortium name="The Broad Institute Genomics Platform"/>
            <consortium name="The Broad Institute Genome Sequencing Center for Infectious Disease"/>
            <person name="Wu L."/>
            <person name="Ma J."/>
        </authorList>
    </citation>
    <scope>NUCLEOTIDE SEQUENCE [LARGE SCALE GENOMIC DNA]</scope>
    <source>
        <strain evidence="3 4">SKJ47</strain>
    </source>
</reference>
<comment type="caution">
    <text evidence="3">The sequence shown here is derived from an EMBL/GenBank/DDBJ whole genome shotgun (WGS) entry which is preliminary data.</text>
</comment>
<evidence type="ECO:0000256" key="2">
    <source>
        <dbReference type="SAM" id="Phobius"/>
    </source>
</evidence>
<dbReference type="EMBL" id="JBHSXL010000003">
    <property type="protein sequence ID" value="MFC6891650.1"/>
    <property type="molecule type" value="Genomic_DNA"/>
</dbReference>
<accession>A0ABD5UQ80</accession>
<dbReference type="AlphaFoldDB" id="A0ABD5UQ80"/>
<dbReference type="Proteomes" id="UP001596296">
    <property type="component" value="Unassembled WGS sequence"/>
</dbReference>
<feature type="region of interest" description="Disordered" evidence="1">
    <location>
        <begin position="69"/>
        <end position="94"/>
    </location>
</feature>
<proteinExistence type="predicted"/>
<keyword evidence="2" id="KW-0472">Membrane</keyword>
<feature type="compositionally biased region" description="Low complexity" evidence="1">
    <location>
        <begin position="77"/>
        <end position="94"/>
    </location>
</feature>
<dbReference type="RefSeq" id="WP_379740286.1">
    <property type="nucleotide sequence ID" value="NZ_JBHSVN010000001.1"/>
</dbReference>
<name>A0ABD5UQ80_9EURY</name>
<feature type="transmembrane region" description="Helical" evidence="2">
    <location>
        <begin position="44"/>
        <end position="64"/>
    </location>
</feature>
<sequence>MKRHVHLVVGLFGLLELLCPRPVVAVLTRLAYRTPDSLEIREWVYTAARIEGAAFVLLALVGLYRSADRPAESDGRASTSGDASESASEAAAESRACPICRIAGGSRGFGRCPVCRVVDRAADRSGK</sequence>
<keyword evidence="2" id="KW-0812">Transmembrane</keyword>
<protein>
    <submittedName>
        <fullName evidence="3">Uncharacterized protein</fullName>
    </submittedName>
</protein>
<keyword evidence="4" id="KW-1185">Reference proteome</keyword>